<evidence type="ECO:0000313" key="6">
    <source>
        <dbReference type="EMBL" id="OGZ63867.1"/>
    </source>
</evidence>
<dbReference type="InterPro" id="IPR013785">
    <property type="entry name" value="Aldolase_TIM"/>
</dbReference>
<reference evidence="6 7" key="1">
    <citation type="journal article" date="2016" name="Nat. Commun.">
        <title>Thousands of microbial genomes shed light on interconnected biogeochemical processes in an aquifer system.</title>
        <authorList>
            <person name="Anantharaman K."/>
            <person name="Brown C.T."/>
            <person name="Hug L.A."/>
            <person name="Sharon I."/>
            <person name="Castelle C.J."/>
            <person name="Probst A.J."/>
            <person name="Thomas B.C."/>
            <person name="Singh A."/>
            <person name="Wilkins M.J."/>
            <person name="Karaoz U."/>
            <person name="Brodie E.L."/>
            <person name="Williams K.H."/>
            <person name="Hubbard S.S."/>
            <person name="Banfield J.F."/>
        </authorList>
    </citation>
    <scope>NUCLEOTIDE SEQUENCE [LARGE SCALE GENOMIC DNA]</scope>
</reference>
<feature type="domain" description="Radical SAM core" evidence="5">
    <location>
        <begin position="37"/>
        <end position="262"/>
    </location>
</feature>
<gene>
    <name evidence="6" type="ORF">A2730_01095</name>
</gene>
<sequence length="331" mass="37000">MELPQVSRKYVTSRQELGDKRAQALAEIFEQYEKLPALAARIGFVSLYVTGRCHLQCPHCYAEEEFQGLTRDASTEQMAKIINSLAILTDRIQLTGGEIFVRADPESHRNDVLLLVDEISRRNRETIVQTTGMHVTNSMLAFCANRNVKWFSLSLDGPDAKSNSEIRGDDAAFTKTIALIPELKKYGFKVKVGTTITSVTSDINKIVQLGHMMVDLGVDNWKLTQFFGREVGRTSGLNADRMSVSDDTYRTIVEEALRLFRDKIRVTIHSLADFYASPALLVQPTGVVTVTQGTKDVFMSNILTDQPKAIINRLQSVNGLFTITANAQKTY</sequence>
<dbReference type="CDD" id="cd01335">
    <property type="entry name" value="Radical_SAM"/>
    <property type="match status" value="1"/>
</dbReference>
<dbReference type="GO" id="GO:0046872">
    <property type="term" value="F:metal ion binding"/>
    <property type="evidence" value="ECO:0007669"/>
    <property type="project" value="UniProtKB-KW"/>
</dbReference>
<dbReference type="InterPro" id="IPR050377">
    <property type="entry name" value="Radical_SAM_PqqE_MftC-like"/>
</dbReference>
<dbReference type="PANTHER" id="PTHR11228">
    <property type="entry name" value="RADICAL SAM DOMAIN PROTEIN"/>
    <property type="match status" value="1"/>
</dbReference>
<dbReference type="PANTHER" id="PTHR11228:SF7">
    <property type="entry name" value="PQQA PEPTIDE CYCLASE"/>
    <property type="match status" value="1"/>
</dbReference>
<dbReference type="PROSITE" id="PS51918">
    <property type="entry name" value="RADICAL_SAM"/>
    <property type="match status" value="1"/>
</dbReference>
<organism evidence="6 7">
    <name type="scientific">Candidatus Staskawiczbacteria bacterium RIFCSPHIGHO2_01_FULL_39_25</name>
    <dbReference type="NCBI Taxonomy" id="1802202"/>
    <lineage>
        <taxon>Bacteria</taxon>
        <taxon>Candidatus Staskawicziibacteriota</taxon>
    </lineage>
</organism>
<evidence type="ECO:0000313" key="7">
    <source>
        <dbReference type="Proteomes" id="UP000176855"/>
    </source>
</evidence>
<evidence type="ECO:0000256" key="3">
    <source>
        <dbReference type="ARBA" id="ARBA00023004"/>
    </source>
</evidence>
<dbReference type="EMBL" id="MHOO01000011">
    <property type="protein sequence ID" value="OGZ63867.1"/>
    <property type="molecule type" value="Genomic_DNA"/>
</dbReference>
<dbReference type="GO" id="GO:0051536">
    <property type="term" value="F:iron-sulfur cluster binding"/>
    <property type="evidence" value="ECO:0007669"/>
    <property type="project" value="UniProtKB-KW"/>
</dbReference>
<dbReference type="STRING" id="1802202.A2730_01095"/>
<evidence type="ECO:0000256" key="1">
    <source>
        <dbReference type="ARBA" id="ARBA00022691"/>
    </source>
</evidence>
<dbReference type="AlphaFoldDB" id="A0A1G2HMY3"/>
<name>A0A1G2HMY3_9BACT</name>
<keyword evidence="4" id="KW-0411">Iron-sulfur</keyword>
<dbReference type="SFLD" id="SFLDS00029">
    <property type="entry name" value="Radical_SAM"/>
    <property type="match status" value="1"/>
</dbReference>
<dbReference type="InterPro" id="IPR058240">
    <property type="entry name" value="rSAM_sf"/>
</dbReference>
<protein>
    <recommendedName>
        <fullName evidence="5">Radical SAM core domain-containing protein</fullName>
    </recommendedName>
</protein>
<keyword evidence="3" id="KW-0408">Iron</keyword>
<evidence type="ECO:0000256" key="4">
    <source>
        <dbReference type="ARBA" id="ARBA00023014"/>
    </source>
</evidence>
<keyword evidence="1" id="KW-0949">S-adenosyl-L-methionine</keyword>
<keyword evidence="2" id="KW-0479">Metal-binding</keyword>
<evidence type="ECO:0000256" key="2">
    <source>
        <dbReference type="ARBA" id="ARBA00022723"/>
    </source>
</evidence>
<proteinExistence type="predicted"/>
<dbReference type="SUPFAM" id="SSF102114">
    <property type="entry name" value="Radical SAM enzymes"/>
    <property type="match status" value="1"/>
</dbReference>
<dbReference type="Proteomes" id="UP000176855">
    <property type="component" value="Unassembled WGS sequence"/>
</dbReference>
<dbReference type="GO" id="GO:0003824">
    <property type="term" value="F:catalytic activity"/>
    <property type="evidence" value="ECO:0007669"/>
    <property type="project" value="InterPro"/>
</dbReference>
<comment type="caution">
    <text evidence="6">The sequence shown here is derived from an EMBL/GenBank/DDBJ whole genome shotgun (WGS) entry which is preliminary data.</text>
</comment>
<dbReference type="SFLD" id="SFLDG01067">
    <property type="entry name" value="SPASM/twitch_domain_containing"/>
    <property type="match status" value="1"/>
</dbReference>
<evidence type="ECO:0000259" key="5">
    <source>
        <dbReference type="PROSITE" id="PS51918"/>
    </source>
</evidence>
<dbReference type="Gene3D" id="3.20.20.70">
    <property type="entry name" value="Aldolase class I"/>
    <property type="match status" value="1"/>
</dbReference>
<accession>A0A1G2HMY3</accession>
<dbReference type="InterPro" id="IPR007197">
    <property type="entry name" value="rSAM"/>
</dbReference>
<dbReference type="Pfam" id="PF04055">
    <property type="entry name" value="Radical_SAM"/>
    <property type="match status" value="1"/>
</dbReference>